<dbReference type="SUPFAM" id="SSF51905">
    <property type="entry name" value="FAD/NAD(P)-binding domain"/>
    <property type="match status" value="1"/>
</dbReference>
<dbReference type="InParanoid" id="K5X3X7"/>
<gene>
    <name evidence="19" type="ORF">AGABI1DRAFT_121979</name>
</gene>
<dbReference type="InterPro" id="IPR007867">
    <property type="entry name" value="GMC_OxRtase_C"/>
</dbReference>
<feature type="domain" description="Glucose-methanol-choline oxidoreductase N-terminal" evidence="18">
    <location>
        <begin position="291"/>
        <end position="305"/>
    </location>
</feature>
<dbReference type="GO" id="GO:0050660">
    <property type="term" value="F:flavin adenine dinucleotide binding"/>
    <property type="evidence" value="ECO:0007669"/>
    <property type="project" value="InterPro"/>
</dbReference>
<feature type="active site" description="Proton donor" evidence="15">
    <location>
        <position position="512"/>
    </location>
</feature>
<comment type="catalytic activity">
    <reaction evidence="13">
        <text>a pyranoside + acceptor = a pyranosid-3-ulose + reduced acceptor.</text>
        <dbReference type="EC" id="1.1.99.29"/>
    </reaction>
</comment>
<feature type="region of interest" description="Disordered" evidence="17">
    <location>
        <begin position="148"/>
        <end position="175"/>
    </location>
</feature>
<dbReference type="AlphaFoldDB" id="K5X3X7"/>
<comment type="similarity">
    <text evidence="3">Belongs to the GMC oxidoreductase family.</text>
</comment>
<evidence type="ECO:0000313" key="19">
    <source>
        <dbReference type="EMBL" id="EKM77597.1"/>
    </source>
</evidence>
<comment type="cofactor">
    <cofactor evidence="1 16">
        <name>FAD</name>
        <dbReference type="ChEBI" id="CHEBI:57692"/>
    </cofactor>
</comment>
<name>K5X3X7_AGABU</name>
<evidence type="ECO:0000313" key="20">
    <source>
        <dbReference type="Proteomes" id="UP000008493"/>
    </source>
</evidence>
<evidence type="ECO:0000256" key="15">
    <source>
        <dbReference type="PIRSR" id="PIRSR000137-1"/>
    </source>
</evidence>
<comment type="function">
    <text evidence="9">Catalyzes the single-oxidation or sequential double oxidation reaction of carbohydrates primarily at carbon-2 and/or carbon-3 with the concomitant reduction of the flavin. The enzyme exhibits a broad sugar substrate specificity, oxidizing different aldopyranoses to the corresponding C-1, C-2, C-3 or C-1,2, C-2,3 and C-3,4 (di)dehydro sugars with substrate-specific regioselectivity. Accepts only a narrow range of electron acceptors such as substituted benzoquinones and complexed metal ions and reacts extremely slowly with O(2) as acceptor. May play a role in the natural recycling of plant matter by oxidizing all major monosaccharides in lignocellulose and by reducing quinone compounds or reactive radical species generated during lignin depolymerization.</text>
</comment>
<evidence type="ECO:0000256" key="14">
    <source>
        <dbReference type="ARBA" id="ARBA00034059"/>
    </source>
</evidence>
<dbReference type="InterPro" id="IPR012132">
    <property type="entry name" value="GMC_OxRdtase"/>
</dbReference>
<dbReference type="Proteomes" id="UP000008493">
    <property type="component" value="Unassembled WGS sequence"/>
</dbReference>
<evidence type="ECO:0000256" key="9">
    <source>
        <dbReference type="ARBA" id="ARBA00024699"/>
    </source>
</evidence>
<dbReference type="HOGENOM" id="CLU_002865_6_3_1"/>
<evidence type="ECO:0000256" key="7">
    <source>
        <dbReference type="ARBA" id="ARBA00022630"/>
    </source>
</evidence>
<dbReference type="GO" id="GO:0033718">
    <property type="term" value="F:pyranose dehydrogenase (acceptor) activity"/>
    <property type="evidence" value="ECO:0007669"/>
    <property type="project" value="UniProtKB-EC"/>
</dbReference>
<evidence type="ECO:0000256" key="5">
    <source>
        <dbReference type="ARBA" id="ARBA00013177"/>
    </source>
</evidence>
<comment type="subcellular location">
    <subcellularLocation>
        <location evidence="2">Secreted</location>
    </subcellularLocation>
</comment>
<evidence type="ECO:0000256" key="12">
    <source>
        <dbReference type="ARBA" id="ARBA00034029"/>
    </source>
</evidence>
<dbReference type="PROSITE" id="PS00624">
    <property type="entry name" value="GMC_OXRED_2"/>
    <property type="match status" value="1"/>
</dbReference>
<dbReference type="PANTHER" id="PTHR11552:SF147">
    <property type="entry name" value="CHOLINE DEHYDROGENASE, MITOCHONDRIAL"/>
    <property type="match status" value="1"/>
</dbReference>
<dbReference type="EC" id="1.1.99.29" evidence="5"/>
<evidence type="ECO:0000256" key="4">
    <source>
        <dbReference type="ARBA" id="ARBA00011245"/>
    </source>
</evidence>
<evidence type="ECO:0000256" key="17">
    <source>
        <dbReference type="SAM" id="MobiDB-lite"/>
    </source>
</evidence>
<comment type="catalytic activity">
    <reaction evidence="11">
        <text>pyranose + acceptor = pyranos-2,3-diulose + reduced acceptor.</text>
        <dbReference type="EC" id="1.1.99.29"/>
    </reaction>
</comment>
<reference evidence="20" key="1">
    <citation type="journal article" date="2012" name="Proc. Natl. Acad. Sci. U.S.A.">
        <title>Genome sequence of the button mushroom Agaricus bisporus reveals mechanisms governing adaptation to a humic-rich ecological niche.</title>
        <authorList>
            <person name="Morin E."/>
            <person name="Kohler A."/>
            <person name="Baker A.R."/>
            <person name="Foulongne-Oriol M."/>
            <person name="Lombard V."/>
            <person name="Nagy L.G."/>
            <person name="Ohm R.A."/>
            <person name="Patyshakuliyeva A."/>
            <person name="Brun A."/>
            <person name="Aerts A.L."/>
            <person name="Bailey A.M."/>
            <person name="Billette C."/>
            <person name="Coutinho P.M."/>
            <person name="Deakin G."/>
            <person name="Doddapaneni H."/>
            <person name="Floudas D."/>
            <person name="Grimwood J."/>
            <person name="Hilden K."/>
            <person name="Kuees U."/>
            <person name="LaButti K.M."/>
            <person name="Lapidus A."/>
            <person name="Lindquist E.A."/>
            <person name="Lucas S.M."/>
            <person name="Murat C."/>
            <person name="Riley R.W."/>
            <person name="Salamov A.A."/>
            <person name="Schmutz J."/>
            <person name="Subramanian V."/>
            <person name="Woesten H.A.B."/>
            <person name="Xu J."/>
            <person name="Eastwood D.C."/>
            <person name="Foster G.D."/>
            <person name="Sonnenberg A.S."/>
            <person name="Cullen D."/>
            <person name="de Vries R.P."/>
            <person name="Lundell T."/>
            <person name="Hibbett D.S."/>
            <person name="Henrissat B."/>
            <person name="Burton K.S."/>
            <person name="Kerrigan R.W."/>
            <person name="Challen M.P."/>
            <person name="Grigoriev I.V."/>
            <person name="Martin F."/>
        </authorList>
    </citation>
    <scope>NUCLEOTIDE SEQUENCE [LARGE SCALE GENOMIC DNA]</scope>
    <source>
        <strain evidence="20">JB137-S8 / ATCC MYA-4627 / FGSC 10392</strain>
    </source>
</reference>
<evidence type="ECO:0000256" key="3">
    <source>
        <dbReference type="ARBA" id="ARBA00010790"/>
    </source>
</evidence>
<dbReference type="GO" id="GO:0005576">
    <property type="term" value="C:extracellular region"/>
    <property type="evidence" value="ECO:0007669"/>
    <property type="project" value="UniProtKB-SubCell"/>
</dbReference>
<evidence type="ECO:0000256" key="13">
    <source>
        <dbReference type="ARBA" id="ARBA00034050"/>
    </source>
</evidence>
<evidence type="ECO:0000256" key="2">
    <source>
        <dbReference type="ARBA" id="ARBA00004613"/>
    </source>
</evidence>
<protein>
    <recommendedName>
        <fullName evidence="5">pyranose dehydrogenase (acceptor)</fullName>
        <ecNumber evidence="5">1.1.99.29</ecNumber>
    </recommendedName>
</protein>
<dbReference type="Pfam" id="PF00732">
    <property type="entry name" value="GMC_oxred_N"/>
    <property type="match status" value="1"/>
</dbReference>
<dbReference type="PANTHER" id="PTHR11552">
    <property type="entry name" value="GLUCOSE-METHANOL-CHOLINE GMC OXIDOREDUCTASE"/>
    <property type="match status" value="1"/>
</dbReference>
<proteinExistence type="inferred from homology"/>
<evidence type="ECO:0000259" key="18">
    <source>
        <dbReference type="PROSITE" id="PS00624"/>
    </source>
</evidence>
<dbReference type="RefSeq" id="XP_007331854.1">
    <property type="nucleotide sequence ID" value="XM_007331792.1"/>
</dbReference>
<evidence type="ECO:0000256" key="11">
    <source>
        <dbReference type="ARBA" id="ARBA00034010"/>
    </source>
</evidence>
<dbReference type="eggNOG" id="KOG1238">
    <property type="taxonomic scope" value="Eukaryota"/>
</dbReference>
<evidence type="ECO:0000256" key="16">
    <source>
        <dbReference type="PIRSR" id="PIRSR000137-2"/>
    </source>
</evidence>
<keyword evidence="20" id="KW-1185">Reference proteome</keyword>
<dbReference type="OMA" id="NATFQAD"/>
<evidence type="ECO:0000256" key="1">
    <source>
        <dbReference type="ARBA" id="ARBA00001974"/>
    </source>
</evidence>
<dbReference type="KEGG" id="abp:AGABI1DRAFT121979"/>
<keyword evidence="8 16" id="KW-0274">FAD</keyword>
<dbReference type="Pfam" id="PF05199">
    <property type="entry name" value="GMC_oxred_C"/>
    <property type="match status" value="1"/>
</dbReference>
<organism evidence="19 20">
    <name type="scientific">Agaricus bisporus var. burnettii (strain JB137-S8 / ATCC MYA-4627 / FGSC 10392)</name>
    <name type="common">White button mushroom</name>
    <dbReference type="NCBI Taxonomy" id="597362"/>
    <lineage>
        <taxon>Eukaryota</taxon>
        <taxon>Fungi</taxon>
        <taxon>Dikarya</taxon>
        <taxon>Basidiomycota</taxon>
        <taxon>Agaricomycotina</taxon>
        <taxon>Agaricomycetes</taxon>
        <taxon>Agaricomycetidae</taxon>
        <taxon>Agaricales</taxon>
        <taxon>Agaricineae</taxon>
        <taxon>Agaricaceae</taxon>
        <taxon>Agaricus</taxon>
    </lineage>
</organism>
<dbReference type="InterPro" id="IPR036188">
    <property type="entry name" value="FAD/NAD-bd_sf"/>
</dbReference>
<dbReference type="Gene3D" id="3.50.50.60">
    <property type="entry name" value="FAD/NAD(P)-binding domain"/>
    <property type="match status" value="1"/>
</dbReference>
<dbReference type="GeneID" id="18825842"/>
<dbReference type="PIRSF" id="PIRSF000137">
    <property type="entry name" value="Alcohol_oxidase"/>
    <property type="match status" value="1"/>
</dbReference>
<comment type="catalytic activity">
    <reaction evidence="12">
        <text>pyranose + acceptor = pyranos-3-ulose + reduced acceptor.</text>
        <dbReference type="EC" id="1.1.99.29"/>
    </reaction>
</comment>
<evidence type="ECO:0000256" key="10">
    <source>
        <dbReference type="ARBA" id="ARBA00033986"/>
    </source>
</evidence>
<evidence type="ECO:0000256" key="8">
    <source>
        <dbReference type="ARBA" id="ARBA00022827"/>
    </source>
</evidence>
<feature type="binding site" evidence="16">
    <location>
        <position position="100"/>
    </location>
    <ligand>
        <name>FAD</name>
        <dbReference type="ChEBI" id="CHEBI:57692"/>
    </ligand>
</feature>
<dbReference type="InterPro" id="IPR000172">
    <property type="entry name" value="GMC_OxRdtase_N"/>
</dbReference>
<comment type="catalytic activity">
    <reaction evidence="14">
        <text>a pyranoside + acceptor = a pyranosid-3,4-diulose + reduced acceptor.</text>
        <dbReference type="EC" id="1.1.99.29"/>
    </reaction>
</comment>
<comment type="subunit">
    <text evidence="4">Monomer.</text>
</comment>
<evidence type="ECO:0000256" key="6">
    <source>
        <dbReference type="ARBA" id="ARBA00022525"/>
    </source>
</evidence>
<keyword evidence="7" id="KW-0285">Flavoprotein</keyword>
<dbReference type="SUPFAM" id="SSF54373">
    <property type="entry name" value="FAD-linked reductases, C-terminal domain"/>
    <property type="match status" value="1"/>
</dbReference>
<feature type="active site" description="Proton acceptor" evidence="15">
    <location>
        <position position="556"/>
    </location>
</feature>
<sequence>MAHRLDEHYGKSEVPSRRNKFDFVIVGGGTAGSVIANRLSENPEFQVMVIEDGSLVGDDLNIKVPFNVFSLSDTRFDWNFTSTPQSGLNGRTVPYARGHVLGGSSCINAMFYTRGSSDDYDRFAQITGDSGWSWDSLQPYIQKNEKWTAPADQHDTTGQFNPSVHSTTGMTSVSLPGFPQEIDDMVIETTTQLGNEFPFNLDMNSGKPLGLAWLQSTIGNGARSSAAASYLGDEVTQRSNLHIVLGTRATRILPTQEGNGSHTSLRTVELLSSSGETTLITATKEVILSAGTIGTPTILLHSGIGDKIAFESLGMNSVINLPDVGKNLVDHPTMSVSWNTTSTNPFDGLVVNATLKAEQLNVWKDNRTGALTTLGINQVAFLRIPDNSDIFSQFPDPSAGKNSPHIELAIGVRTRNLLAVRNVDSKRLIQAAEGSVQINSSNPLAMPLIDPGLLSSAFDVKALVQSVKSAIRFFGAPAWDDFVLDIAGPIGSATTDEELEAIIRSSVFPSGHIVGTAAMSATDADHGVVDPDLKLKHASGLRIVDASIMPFVIAGHTQAPVYIIAERAADLIKGDWGSPALS</sequence>
<dbReference type="OrthoDB" id="269227at2759"/>
<accession>K5X3X7</accession>
<dbReference type="Gene3D" id="3.30.560.10">
    <property type="entry name" value="Glucose Oxidase, domain 3"/>
    <property type="match status" value="1"/>
</dbReference>
<comment type="catalytic activity">
    <reaction evidence="10">
        <text>pyranose + acceptor = pyranos-2-ulose + reduced acceptor.</text>
        <dbReference type="EC" id="1.1.99.29"/>
    </reaction>
</comment>
<dbReference type="EMBL" id="JH971395">
    <property type="protein sequence ID" value="EKM77597.1"/>
    <property type="molecule type" value="Genomic_DNA"/>
</dbReference>
<feature type="compositionally biased region" description="Polar residues" evidence="17">
    <location>
        <begin position="156"/>
        <end position="174"/>
    </location>
</feature>
<keyword evidence="6" id="KW-0964">Secreted</keyword>